<proteinExistence type="predicted"/>
<dbReference type="AlphaFoldDB" id="A0A0V0QZH7"/>
<organism evidence="2 3">
    <name type="scientific">Pseudocohnilembus persalinus</name>
    <name type="common">Ciliate</name>
    <dbReference type="NCBI Taxonomy" id="266149"/>
    <lineage>
        <taxon>Eukaryota</taxon>
        <taxon>Sar</taxon>
        <taxon>Alveolata</taxon>
        <taxon>Ciliophora</taxon>
        <taxon>Intramacronucleata</taxon>
        <taxon>Oligohymenophorea</taxon>
        <taxon>Scuticociliatia</taxon>
        <taxon>Philasterida</taxon>
        <taxon>Pseudocohnilembidae</taxon>
        <taxon>Pseudocohnilembus</taxon>
    </lineage>
</organism>
<protein>
    <submittedName>
        <fullName evidence="2">Uncharacterized protein</fullName>
    </submittedName>
</protein>
<dbReference type="Proteomes" id="UP000054937">
    <property type="component" value="Unassembled WGS sequence"/>
</dbReference>
<comment type="caution">
    <text evidence="2">The sequence shown here is derived from an EMBL/GenBank/DDBJ whole genome shotgun (WGS) entry which is preliminary data.</text>
</comment>
<evidence type="ECO:0000313" key="3">
    <source>
        <dbReference type="Proteomes" id="UP000054937"/>
    </source>
</evidence>
<keyword evidence="3" id="KW-1185">Reference proteome</keyword>
<feature type="compositionally biased region" description="Polar residues" evidence="1">
    <location>
        <begin position="1"/>
        <end position="18"/>
    </location>
</feature>
<reference evidence="2 3" key="1">
    <citation type="journal article" date="2015" name="Sci. Rep.">
        <title>Genome of the facultative scuticociliatosis pathogen Pseudocohnilembus persalinus provides insight into its virulence through horizontal gene transfer.</title>
        <authorList>
            <person name="Xiong J."/>
            <person name="Wang G."/>
            <person name="Cheng J."/>
            <person name="Tian M."/>
            <person name="Pan X."/>
            <person name="Warren A."/>
            <person name="Jiang C."/>
            <person name="Yuan D."/>
            <person name="Miao W."/>
        </authorList>
    </citation>
    <scope>NUCLEOTIDE SEQUENCE [LARGE SCALE GENOMIC DNA]</scope>
    <source>
        <strain evidence="2">36N120E</strain>
    </source>
</reference>
<evidence type="ECO:0000256" key="1">
    <source>
        <dbReference type="SAM" id="MobiDB-lite"/>
    </source>
</evidence>
<sequence>MNLSEIQNENQIPQYQKGQNENNIQNNNKEYLQEMNSSFQIKSYNNVCDQNLEKNKKSDQQNSQNGKKDLDFEFYNKSKIYCFLTGKKINREDQYKKTKTQQNRGQSQFSNNKVQNHTIQNSFKKQIKKQVICTQNLKQKKELSFNDLGQDKIQNQQQLFPTNYNNYSQNTSDYSIIQESDGILSQFENDQQISELEKIIENNF</sequence>
<evidence type="ECO:0000313" key="2">
    <source>
        <dbReference type="EMBL" id="KRX07670.1"/>
    </source>
</evidence>
<accession>A0A0V0QZH7</accession>
<dbReference type="EMBL" id="LDAU01000082">
    <property type="protein sequence ID" value="KRX07670.1"/>
    <property type="molecule type" value="Genomic_DNA"/>
</dbReference>
<gene>
    <name evidence="2" type="ORF">PPERSA_11219</name>
</gene>
<name>A0A0V0QZH7_PSEPJ</name>
<dbReference type="InParanoid" id="A0A0V0QZH7"/>
<feature type="region of interest" description="Disordered" evidence="1">
    <location>
        <begin position="1"/>
        <end position="22"/>
    </location>
</feature>